<sequence length="297" mass="34668">MGNTNWSEKVQSIYSLNTSRDLRFTDKKMKEIIEVTRIGESKNILEVGCGPGTFTRKLKKELSEEIKITGLDMDGKFIEYCREIGEKEGLENINYIEGDALSLPFENNTFDACISHTVIEHVPNREFLKEQYRVCKEGGYVSVLNVRPESSLMSVDNIKPTEREKELMRKIGTYTKEVKNELQVGEFFDNPQNILKLFEEVGFKEIQLDALTYVSCTDDDRNSYERKRVMIDYEYNIILEFIRMNLSMKKDILTNDEEEELIGLINDRYKERLKLLDNGERLWDFSISPMIVISGRK</sequence>
<keyword evidence="3" id="KW-1185">Reference proteome</keyword>
<dbReference type="InterPro" id="IPR041698">
    <property type="entry name" value="Methyltransf_25"/>
</dbReference>
<accession>A0A942UQY0</accession>
<dbReference type="SUPFAM" id="SSF53335">
    <property type="entry name" value="S-adenosyl-L-methionine-dependent methyltransferases"/>
    <property type="match status" value="1"/>
</dbReference>
<dbReference type="CDD" id="cd02440">
    <property type="entry name" value="AdoMet_MTases"/>
    <property type="match status" value="1"/>
</dbReference>
<name>A0A942UQY0_9FIRM</name>
<dbReference type="GO" id="GO:0008168">
    <property type="term" value="F:methyltransferase activity"/>
    <property type="evidence" value="ECO:0007669"/>
    <property type="project" value="UniProtKB-KW"/>
</dbReference>
<dbReference type="Gene3D" id="3.40.50.150">
    <property type="entry name" value="Vaccinia Virus protein VP39"/>
    <property type="match status" value="1"/>
</dbReference>
<dbReference type="InterPro" id="IPR029063">
    <property type="entry name" value="SAM-dependent_MTases_sf"/>
</dbReference>
<proteinExistence type="predicted"/>
<dbReference type="GO" id="GO:0032259">
    <property type="term" value="P:methylation"/>
    <property type="evidence" value="ECO:0007669"/>
    <property type="project" value="UniProtKB-KW"/>
</dbReference>
<dbReference type="PANTHER" id="PTHR43591">
    <property type="entry name" value="METHYLTRANSFERASE"/>
    <property type="match status" value="1"/>
</dbReference>
<comment type="caution">
    <text evidence="2">The sequence shown here is derived from an EMBL/GenBank/DDBJ whole genome shotgun (WGS) entry which is preliminary data.</text>
</comment>
<keyword evidence="2" id="KW-0808">Transferase</keyword>
<evidence type="ECO:0000313" key="2">
    <source>
        <dbReference type="EMBL" id="MBS4537644.1"/>
    </source>
</evidence>
<dbReference type="RefSeq" id="WP_203365566.1">
    <property type="nucleotide sequence ID" value="NZ_WSFT01000019.1"/>
</dbReference>
<keyword evidence="2" id="KW-0489">Methyltransferase</keyword>
<dbReference type="AlphaFoldDB" id="A0A942UQY0"/>
<dbReference type="Proteomes" id="UP000724672">
    <property type="component" value="Unassembled WGS sequence"/>
</dbReference>
<feature type="domain" description="Methyltransferase" evidence="1">
    <location>
        <begin position="44"/>
        <end position="139"/>
    </location>
</feature>
<organism evidence="2 3">
    <name type="scientific">Anaeromonas frigoriresistens</name>
    <dbReference type="NCBI Taxonomy" id="2683708"/>
    <lineage>
        <taxon>Bacteria</taxon>
        <taxon>Bacillati</taxon>
        <taxon>Bacillota</taxon>
        <taxon>Tissierellia</taxon>
        <taxon>Tissierellales</taxon>
        <taxon>Thermohalobacteraceae</taxon>
        <taxon>Anaeromonas</taxon>
    </lineage>
</organism>
<gene>
    <name evidence="2" type="ORF">GOQ27_04165</name>
</gene>
<protein>
    <submittedName>
        <fullName evidence="2">Methyltransferase domain-containing protein</fullName>
    </submittedName>
</protein>
<reference evidence="2" key="1">
    <citation type="submission" date="2019-12" db="EMBL/GenBank/DDBJ databases">
        <title>Clostridiaceae gen. nov. sp. nov., isolated from sediment in Xinjiang, China.</title>
        <authorList>
            <person name="Zhang R."/>
        </authorList>
    </citation>
    <scope>NUCLEOTIDE SEQUENCE</scope>
    <source>
        <strain evidence="2">D2Q-11</strain>
    </source>
</reference>
<dbReference type="EMBL" id="WSFT01000019">
    <property type="protein sequence ID" value="MBS4537644.1"/>
    <property type="molecule type" value="Genomic_DNA"/>
</dbReference>
<evidence type="ECO:0000313" key="3">
    <source>
        <dbReference type="Proteomes" id="UP000724672"/>
    </source>
</evidence>
<dbReference type="Pfam" id="PF13649">
    <property type="entry name" value="Methyltransf_25"/>
    <property type="match status" value="1"/>
</dbReference>
<evidence type="ECO:0000259" key="1">
    <source>
        <dbReference type="Pfam" id="PF13649"/>
    </source>
</evidence>